<dbReference type="SUPFAM" id="SSF53822">
    <property type="entry name" value="Periplasmic binding protein-like I"/>
    <property type="match status" value="1"/>
</dbReference>
<sequence>MINRKTLTSENLNRKTCRLHKQLLSLVIGCFAIAPLAACQSLGSTPPVTPDDPLVEEPEGLKVGAILPYTGELASVGQPMIETLPLLIDQVNACGGVNDHSVSLVVEDDQSRSEVAASAMTKLISVEKVNVVAIGFVDSDARQALDIAVQNKIPIVSPATTSPVFSERAANGEFEGYWARTVPSDMYQARALAKLAIKRRYRRVSIVVANTDDGISFEQAFIEAFEALGGTVLNKDYPTRYPPEASSLTFEAFEAFSPYAGEPDAVVAALDDQGGALLLTAAYEAGLSQGTPVLIAGNIQPQSLLEEINKFYDGKEVLKGAFGAVPRASGPALDNFIELWKERLGETPGAYVAHTWDAVALLMLAAQAASSNDGALIKEQLAMVANPPGVEVTNICTGLKLLKSGQDIDYQGAGSNLNLDEHGDVVGNYDVWTVNDEGEIKVLEQITLD</sequence>
<evidence type="ECO:0000256" key="3">
    <source>
        <dbReference type="ARBA" id="ARBA00022989"/>
    </source>
</evidence>
<keyword evidence="4" id="KW-0472">Membrane</keyword>
<evidence type="ECO:0000313" key="7">
    <source>
        <dbReference type="Proteomes" id="UP001163152"/>
    </source>
</evidence>
<dbReference type="AlphaFoldDB" id="A0A9E8ZJ36"/>
<evidence type="ECO:0000256" key="2">
    <source>
        <dbReference type="ARBA" id="ARBA00022692"/>
    </source>
</evidence>
<dbReference type="EMBL" id="CP113797">
    <property type="protein sequence ID" value="WAL62682.1"/>
    <property type="molecule type" value="Genomic_DNA"/>
</dbReference>
<evidence type="ECO:0000256" key="1">
    <source>
        <dbReference type="ARBA" id="ARBA00004370"/>
    </source>
</evidence>
<protein>
    <submittedName>
        <fullName evidence="6">ABC transporter substrate-binding protein</fullName>
    </submittedName>
</protein>
<dbReference type="Proteomes" id="UP001163152">
    <property type="component" value="Chromosome"/>
</dbReference>
<evidence type="ECO:0000259" key="5">
    <source>
        <dbReference type="Pfam" id="PF01094"/>
    </source>
</evidence>
<accession>A0A9E8ZJ36</accession>
<reference evidence="6" key="1">
    <citation type="submission" date="2022-12" db="EMBL/GenBank/DDBJ databases">
        <title>Polyphasic identification of a Novel Hot-Spring Cyanobacterium Ocullathermofonsia sinensis gen nov. sp. nov. and Genomic Insights on its Adaptations to the Thermal Habitat.</title>
        <authorList>
            <person name="Daroch M."/>
            <person name="Tang J."/>
            <person name="Jiang Y."/>
        </authorList>
    </citation>
    <scope>NUCLEOTIDE SEQUENCE</scope>
    <source>
        <strain evidence="6">PKUAC-SCTA174</strain>
    </source>
</reference>
<proteinExistence type="predicted"/>
<dbReference type="GO" id="GO:0016020">
    <property type="term" value="C:membrane"/>
    <property type="evidence" value="ECO:0007669"/>
    <property type="project" value="UniProtKB-SubCell"/>
</dbReference>
<gene>
    <name evidence="6" type="ORF">OXH18_12020</name>
</gene>
<dbReference type="PANTHER" id="PTHR30483:SF6">
    <property type="entry name" value="PERIPLASMIC BINDING PROTEIN OF ABC TRANSPORTER FOR NATURAL AMINO ACIDS"/>
    <property type="match status" value="1"/>
</dbReference>
<keyword evidence="3" id="KW-1133">Transmembrane helix</keyword>
<dbReference type="RefSeq" id="WP_268613020.1">
    <property type="nucleotide sequence ID" value="NZ_CP113797.1"/>
</dbReference>
<dbReference type="InterPro" id="IPR028082">
    <property type="entry name" value="Peripla_BP_I"/>
</dbReference>
<evidence type="ECO:0000313" key="6">
    <source>
        <dbReference type="EMBL" id="WAL62682.1"/>
    </source>
</evidence>
<dbReference type="KEGG" id="tsin:OXH18_12020"/>
<dbReference type="Gene3D" id="3.40.50.2300">
    <property type="match status" value="2"/>
</dbReference>
<organism evidence="6 7">
    <name type="scientific">Thermocoleostomius sinensis A174</name>
    <dbReference type="NCBI Taxonomy" id="2016057"/>
    <lineage>
        <taxon>Bacteria</taxon>
        <taxon>Bacillati</taxon>
        <taxon>Cyanobacteriota</taxon>
        <taxon>Cyanophyceae</taxon>
        <taxon>Oculatellales</taxon>
        <taxon>Oculatellaceae</taxon>
        <taxon>Thermocoleostomius</taxon>
    </lineage>
</organism>
<evidence type="ECO:0000256" key="4">
    <source>
        <dbReference type="ARBA" id="ARBA00023136"/>
    </source>
</evidence>
<comment type="subcellular location">
    <subcellularLocation>
        <location evidence="1">Membrane</location>
    </subcellularLocation>
</comment>
<dbReference type="Pfam" id="PF01094">
    <property type="entry name" value="ANF_receptor"/>
    <property type="match status" value="1"/>
</dbReference>
<dbReference type="CDD" id="cd06346">
    <property type="entry name" value="PBP1_ABC_ligand_binding-like"/>
    <property type="match status" value="1"/>
</dbReference>
<name>A0A9E8ZJ36_9CYAN</name>
<dbReference type="PANTHER" id="PTHR30483">
    <property type="entry name" value="LEUCINE-SPECIFIC-BINDING PROTEIN"/>
    <property type="match status" value="1"/>
</dbReference>
<keyword evidence="7" id="KW-1185">Reference proteome</keyword>
<dbReference type="InterPro" id="IPR001828">
    <property type="entry name" value="ANF_lig-bd_rcpt"/>
</dbReference>
<feature type="domain" description="Receptor ligand binding region" evidence="5">
    <location>
        <begin position="88"/>
        <end position="436"/>
    </location>
</feature>
<keyword evidence="2" id="KW-0812">Transmembrane</keyword>
<dbReference type="InterPro" id="IPR051010">
    <property type="entry name" value="BCAA_transport"/>
</dbReference>